<evidence type="ECO:0000259" key="7">
    <source>
        <dbReference type="Pfam" id="PF24552"/>
    </source>
</evidence>
<dbReference type="GeneID" id="104703772"/>
<feature type="signal peptide" evidence="6">
    <location>
        <begin position="1"/>
        <end position="27"/>
    </location>
</feature>
<dbReference type="RefSeq" id="XP_010418149.1">
    <property type="nucleotide sequence ID" value="XM_010419847.2"/>
</dbReference>
<protein>
    <submittedName>
        <fullName evidence="9">Defensin-like protein 54</fullName>
    </submittedName>
</protein>
<keyword evidence="5" id="KW-1015">Disulfide bond</keyword>
<proteinExistence type="inferred from homology"/>
<sequence>MGTITKTSVIVFLVVLTIPSSYYNVLGGSVVEPAESGLCLFKCEGVFDDHACFHDCSGKVGYKNGYCVGNPPRCCCTHD</sequence>
<feature type="domain" description="Defensin-like" evidence="7">
    <location>
        <begin position="39"/>
        <end position="77"/>
    </location>
</feature>
<dbReference type="Pfam" id="PF24552">
    <property type="entry name" value="Defensin"/>
    <property type="match status" value="1"/>
</dbReference>
<evidence type="ECO:0000256" key="1">
    <source>
        <dbReference type="ARBA" id="ARBA00006722"/>
    </source>
</evidence>
<organism evidence="8 9">
    <name type="scientific">Camelina sativa</name>
    <name type="common">False flax</name>
    <name type="synonym">Myagrum sativum</name>
    <dbReference type="NCBI Taxonomy" id="90675"/>
    <lineage>
        <taxon>Eukaryota</taxon>
        <taxon>Viridiplantae</taxon>
        <taxon>Streptophyta</taxon>
        <taxon>Embryophyta</taxon>
        <taxon>Tracheophyta</taxon>
        <taxon>Spermatophyta</taxon>
        <taxon>Magnoliopsida</taxon>
        <taxon>eudicotyledons</taxon>
        <taxon>Gunneridae</taxon>
        <taxon>Pentapetalae</taxon>
        <taxon>rosids</taxon>
        <taxon>malvids</taxon>
        <taxon>Brassicales</taxon>
        <taxon>Brassicaceae</taxon>
        <taxon>Camelineae</taxon>
        <taxon>Camelina</taxon>
    </lineage>
</organism>
<feature type="chain" id="PRO_5046613612" evidence="6">
    <location>
        <begin position="28"/>
        <end position="79"/>
    </location>
</feature>
<comment type="similarity">
    <text evidence="1">Belongs to the DEFL family.</text>
</comment>
<evidence type="ECO:0000256" key="5">
    <source>
        <dbReference type="ARBA" id="ARBA00023157"/>
    </source>
</evidence>
<evidence type="ECO:0000256" key="3">
    <source>
        <dbReference type="ARBA" id="ARBA00022577"/>
    </source>
</evidence>
<evidence type="ECO:0000256" key="6">
    <source>
        <dbReference type="SAM" id="SignalP"/>
    </source>
</evidence>
<gene>
    <name evidence="9" type="primary">LOC104703772</name>
</gene>
<reference evidence="9" key="2">
    <citation type="submission" date="2025-08" db="UniProtKB">
        <authorList>
            <consortium name="RefSeq"/>
        </authorList>
    </citation>
    <scope>IDENTIFICATION</scope>
    <source>
        <tissue evidence="9">Leaf</tissue>
    </source>
</reference>
<name>A0ABM0SYX8_CAMSA</name>
<keyword evidence="6" id="KW-0732">Signal</keyword>
<dbReference type="InterPro" id="IPR056373">
    <property type="entry name" value="Defensin-like_dom"/>
</dbReference>
<evidence type="ECO:0000313" key="8">
    <source>
        <dbReference type="Proteomes" id="UP000694864"/>
    </source>
</evidence>
<evidence type="ECO:0000256" key="4">
    <source>
        <dbReference type="ARBA" id="ARBA00022821"/>
    </source>
</evidence>
<keyword evidence="2" id="KW-0929">Antimicrobial</keyword>
<accession>A0ABM0SYX8</accession>
<dbReference type="Proteomes" id="UP000694864">
    <property type="component" value="Chromosome 7"/>
</dbReference>
<keyword evidence="8" id="KW-1185">Reference proteome</keyword>
<evidence type="ECO:0000256" key="2">
    <source>
        <dbReference type="ARBA" id="ARBA00022529"/>
    </source>
</evidence>
<evidence type="ECO:0000313" key="9">
    <source>
        <dbReference type="RefSeq" id="XP_010418149.1"/>
    </source>
</evidence>
<keyword evidence="3" id="KW-0295">Fungicide</keyword>
<reference evidence="8" key="1">
    <citation type="journal article" date="2014" name="Nat. Commun.">
        <title>The emerging biofuel crop Camelina sativa retains a highly undifferentiated hexaploid genome structure.</title>
        <authorList>
            <person name="Kagale S."/>
            <person name="Koh C."/>
            <person name="Nixon J."/>
            <person name="Bollina V."/>
            <person name="Clarke W.E."/>
            <person name="Tuteja R."/>
            <person name="Spillane C."/>
            <person name="Robinson S.J."/>
            <person name="Links M.G."/>
            <person name="Clarke C."/>
            <person name="Higgins E.E."/>
            <person name="Huebert T."/>
            <person name="Sharpe A.G."/>
            <person name="Parkin I.A."/>
        </authorList>
    </citation>
    <scope>NUCLEOTIDE SEQUENCE [LARGE SCALE GENOMIC DNA]</scope>
    <source>
        <strain evidence="8">cv. DH55</strain>
    </source>
</reference>
<keyword evidence="4" id="KW-0611">Plant defense</keyword>